<dbReference type="InterPro" id="IPR036291">
    <property type="entry name" value="NAD(P)-bd_dom_sf"/>
</dbReference>
<evidence type="ECO:0000256" key="3">
    <source>
        <dbReference type="ARBA" id="ARBA00023027"/>
    </source>
</evidence>
<feature type="domain" description="6-phosphogluconate dehydrogenase NADP-binding" evidence="4">
    <location>
        <begin position="2"/>
        <end position="136"/>
    </location>
</feature>
<dbReference type="Gene3D" id="1.10.1040.10">
    <property type="entry name" value="N-(1-d-carboxylethyl)-l-norvaline Dehydrogenase, domain 2"/>
    <property type="match status" value="1"/>
</dbReference>
<dbReference type="PANTHER" id="PTHR43060:SF15">
    <property type="entry name" value="3-HYDROXYISOBUTYRATE DEHYDROGENASE-LIKE 1, MITOCHONDRIAL-RELATED"/>
    <property type="match status" value="1"/>
</dbReference>
<dbReference type="Gene3D" id="3.40.50.720">
    <property type="entry name" value="NAD(P)-binding Rossmann-like Domain"/>
    <property type="match status" value="1"/>
</dbReference>
<dbReference type="EC" id="1.1.1.31" evidence="6"/>
<dbReference type="InterPro" id="IPR008927">
    <property type="entry name" value="6-PGluconate_DH-like_C_sf"/>
</dbReference>
<dbReference type="PANTHER" id="PTHR43060">
    <property type="entry name" value="3-HYDROXYISOBUTYRATE DEHYDROGENASE-LIKE 1, MITOCHONDRIAL-RELATED"/>
    <property type="match status" value="1"/>
</dbReference>
<keyword evidence="7" id="KW-1185">Reference proteome</keyword>
<dbReference type="Pfam" id="PF03446">
    <property type="entry name" value="NAD_binding_2"/>
    <property type="match status" value="1"/>
</dbReference>
<feature type="domain" description="3-hydroxyisobutyrate dehydrogenase-like NAD-binding" evidence="5">
    <location>
        <begin position="139"/>
        <end position="260"/>
    </location>
</feature>
<dbReference type="InterPro" id="IPR013328">
    <property type="entry name" value="6PGD_dom2"/>
</dbReference>
<proteinExistence type="inferred from homology"/>
<name>A0ABS4TXT8_9PSEU</name>
<evidence type="ECO:0000256" key="1">
    <source>
        <dbReference type="ARBA" id="ARBA00009080"/>
    </source>
</evidence>
<evidence type="ECO:0000313" key="7">
    <source>
        <dbReference type="Proteomes" id="UP001519332"/>
    </source>
</evidence>
<dbReference type="SUPFAM" id="SSF51735">
    <property type="entry name" value="NAD(P)-binding Rossmann-fold domains"/>
    <property type="match status" value="1"/>
</dbReference>
<gene>
    <name evidence="6" type="ORF">JOF56_009582</name>
</gene>
<dbReference type="SUPFAM" id="SSF48179">
    <property type="entry name" value="6-phosphogluconate dehydrogenase C-terminal domain-like"/>
    <property type="match status" value="1"/>
</dbReference>
<accession>A0ABS4TXT8</accession>
<dbReference type="InterPro" id="IPR015815">
    <property type="entry name" value="HIBADH-related"/>
</dbReference>
<evidence type="ECO:0000259" key="5">
    <source>
        <dbReference type="Pfam" id="PF14833"/>
    </source>
</evidence>
<dbReference type="Pfam" id="PF14833">
    <property type="entry name" value="NAD_binding_11"/>
    <property type="match status" value="1"/>
</dbReference>
<evidence type="ECO:0000259" key="4">
    <source>
        <dbReference type="Pfam" id="PF03446"/>
    </source>
</evidence>
<dbReference type="InterPro" id="IPR006115">
    <property type="entry name" value="6PGDH_NADP-bd"/>
</dbReference>
<organism evidence="6 7">
    <name type="scientific">Kibdelosporangium banguiense</name>
    <dbReference type="NCBI Taxonomy" id="1365924"/>
    <lineage>
        <taxon>Bacteria</taxon>
        <taxon>Bacillati</taxon>
        <taxon>Actinomycetota</taxon>
        <taxon>Actinomycetes</taxon>
        <taxon>Pseudonocardiales</taxon>
        <taxon>Pseudonocardiaceae</taxon>
        <taxon>Kibdelosporangium</taxon>
    </lineage>
</organism>
<keyword evidence="2 6" id="KW-0560">Oxidoreductase</keyword>
<protein>
    <submittedName>
        <fullName evidence="6">3-hydroxyisobutyrate dehydrogenase</fullName>
        <ecNumber evidence="6">1.1.1.31</ecNumber>
    </submittedName>
</protein>
<reference evidence="6 7" key="1">
    <citation type="submission" date="2021-03" db="EMBL/GenBank/DDBJ databases">
        <title>Sequencing the genomes of 1000 actinobacteria strains.</title>
        <authorList>
            <person name="Klenk H.-P."/>
        </authorList>
    </citation>
    <scope>NUCLEOTIDE SEQUENCE [LARGE SCALE GENOMIC DNA]</scope>
    <source>
        <strain evidence="6 7">DSM 46670</strain>
    </source>
</reference>
<dbReference type="InterPro" id="IPR029154">
    <property type="entry name" value="HIBADH-like_NADP-bd"/>
</dbReference>
<comment type="similarity">
    <text evidence="1">Belongs to the HIBADH-related family.</text>
</comment>
<keyword evidence="3" id="KW-0520">NAD</keyword>
<evidence type="ECO:0000313" key="6">
    <source>
        <dbReference type="EMBL" id="MBP2329197.1"/>
    </source>
</evidence>
<dbReference type="EMBL" id="JAGINW010000001">
    <property type="protein sequence ID" value="MBP2329197.1"/>
    <property type="molecule type" value="Genomic_DNA"/>
</dbReference>
<comment type="caution">
    <text evidence="6">The sequence shown here is derived from an EMBL/GenBank/DDBJ whole genome shotgun (WGS) entry which is preliminary data.</text>
</comment>
<sequence>MVFDVNAEAAHRLAESTGVTVAETLDPLPDGVTTVILMVPDSRIVEGLLTGPGALLERLPAGGLVIDMSSSEPSSTRRLAELAAKRGIDYVDAPVSGGVPRARTGELAIMAGGDVTAVKRAKPLLGLIGASIHHVGGPGAGDAAKALNNLLSATNIAAAAEILSAASRFGIEPAVMLAVINASTSRSQASEFKYPRHVLSGKFDSGFAMDLMLKDLGIARTLTSETGLDTPVTDAAQVVAQSSRAYADTPPDHTEIARYYEARNGVLFRE</sequence>
<dbReference type="Proteomes" id="UP001519332">
    <property type="component" value="Unassembled WGS sequence"/>
</dbReference>
<dbReference type="GO" id="GO:0008442">
    <property type="term" value="F:3-hydroxyisobutyrate dehydrogenase activity"/>
    <property type="evidence" value="ECO:0007669"/>
    <property type="project" value="UniProtKB-EC"/>
</dbReference>
<dbReference type="PIRSF" id="PIRSF000103">
    <property type="entry name" value="HIBADH"/>
    <property type="match status" value="1"/>
</dbReference>
<evidence type="ECO:0000256" key="2">
    <source>
        <dbReference type="ARBA" id="ARBA00023002"/>
    </source>
</evidence>